<sequence length="74" mass="8682">MNGASPAHTLVSTTTVASGQWKQWRRRWFRRFPFFTGYSLYARAKRRNYAWSVLTLSPFCFMISNLRVSNSSLN</sequence>
<dbReference type="Proteomes" id="UP000008694">
    <property type="component" value="Unassembled WGS sequence"/>
</dbReference>
<keyword evidence="2" id="KW-1185">Reference proteome</keyword>
<evidence type="ECO:0000313" key="2">
    <source>
        <dbReference type="Proteomes" id="UP000008694"/>
    </source>
</evidence>
<protein>
    <submittedName>
        <fullName evidence="1">Predicted protein</fullName>
    </submittedName>
</protein>
<proteinExistence type="predicted"/>
<gene>
    <name evidence="1" type="ORF">ARALYDRAFT_918826</name>
</gene>
<name>D7MLU8_ARALL</name>
<accession>D7MLU8</accession>
<reference evidence="2" key="1">
    <citation type="journal article" date="2011" name="Nat. Genet.">
        <title>The Arabidopsis lyrata genome sequence and the basis of rapid genome size change.</title>
        <authorList>
            <person name="Hu T.T."/>
            <person name="Pattyn P."/>
            <person name="Bakker E.G."/>
            <person name="Cao J."/>
            <person name="Cheng J.-F."/>
            <person name="Clark R.M."/>
            <person name="Fahlgren N."/>
            <person name="Fawcett J.A."/>
            <person name="Grimwood J."/>
            <person name="Gundlach H."/>
            <person name="Haberer G."/>
            <person name="Hollister J.D."/>
            <person name="Ossowski S."/>
            <person name="Ottilar R.P."/>
            <person name="Salamov A.A."/>
            <person name="Schneeberger K."/>
            <person name="Spannagl M."/>
            <person name="Wang X."/>
            <person name="Yang L."/>
            <person name="Nasrallah M.E."/>
            <person name="Bergelson J."/>
            <person name="Carrington J.C."/>
            <person name="Gaut B.S."/>
            <person name="Schmutz J."/>
            <person name="Mayer K.F.X."/>
            <person name="Van de Peer Y."/>
            <person name="Grigoriev I.V."/>
            <person name="Nordborg M."/>
            <person name="Weigel D."/>
            <person name="Guo Y.-L."/>
        </authorList>
    </citation>
    <scope>NUCLEOTIDE SEQUENCE [LARGE SCALE GENOMIC DNA]</scope>
    <source>
        <strain evidence="2">cv. MN47</strain>
    </source>
</reference>
<dbReference type="AlphaFoldDB" id="D7MLU8"/>
<dbReference type="Gramene" id="scaffold_802226.1">
    <property type="protein sequence ID" value="scaffold_802226.1"/>
    <property type="gene ID" value="scaffold_802226.1"/>
</dbReference>
<dbReference type="HOGENOM" id="CLU_2691137_0_0_1"/>
<evidence type="ECO:0000313" key="1">
    <source>
        <dbReference type="EMBL" id="EFH42420.1"/>
    </source>
</evidence>
<organism evidence="2">
    <name type="scientific">Arabidopsis lyrata subsp. lyrata</name>
    <name type="common">Lyre-leaved rock-cress</name>
    <dbReference type="NCBI Taxonomy" id="81972"/>
    <lineage>
        <taxon>Eukaryota</taxon>
        <taxon>Viridiplantae</taxon>
        <taxon>Streptophyta</taxon>
        <taxon>Embryophyta</taxon>
        <taxon>Tracheophyta</taxon>
        <taxon>Spermatophyta</taxon>
        <taxon>Magnoliopsida</taxon>
        <taxon>eudicotyledons</taxon>
        <taxon>Gunneridae</taxon>
        <taxon>Pentapetalae</taxon>
        <taxon>rosids</taxon>
        <taxon>malvids</taxon>
        <taxon>Brassicales</taxon>
        <taxon>Brassicaceae</taxon>
        <taxon>Camelineae</taxon>
        <taxon>Arabidopsis</taxon>
    </lineage>
</organism>
<dbReference type="EMBL" id="GL348720">
    <property type="protein sequence ID" value="EFH42420.1"/>
    <property type="molecule type" value="Genomic_DNA"/>
</dbReference>